<reference evidence="1" key="1">
    <citation type="journal article" date="2021" name="Proc. Natl. Acad. Sci. U.S.A.">
        <title>A Catalog of Tens of Thousands of Viruses from Human Metagenomes Reveals Hidden Associations with Chronic Diseases.</title>
        <authorList>
            <person name="Tisza M.J."/>
            <person name="Buck C.B."/>
        </authorList>
    </citation>
    <scope>NUCLEOTIDE SEQUENCE</scope>
    <source>
        <strain evidence="1">CtnYE48</strain>
    </source>
</reference>
<evidence type="ECO:0000313" key="1">
    <source>
        <dbReference type="EMBL" id="DAD76937.1"/>
    </source>
</evidence>
<protein>
    <submittedName>
        <fullName evidence="1">Uncharacterized protein</fullName>
    </submittedName>
</protein>
<name>A0A8S5M3P6_9CAUD</name>
<dbReference type="EMBL" id="BK014814">
    <property type="protein sequence ID" value="DAD76937.1"/>
    <property type="molecule type" value="Genomic_DNA"/>
</dbReference>
<proteinExistence type="predicted"/>
<sequence>MSIVSCYTELRKKIFRCFDLQSLIVYHRDVFVSFHIGQINEDEHRQLNELINRIIVKGLKCEEIGL</sequence>
<accession>A0A8S5M3P6</accession>
<organism evidence="1">
    <name type="scientific">Podoviridae sp. ctnYE48</name>
    <dbReference type="NCBI Taxonomy" id="2826576"/>
    <lineage>
        <taxon>Viruses</taxon>
        <taxon>Duplodnaviria</taxon>
        <taxon>Heunggongvirae</taxon>
        <taxon>Uroviricota</taxon>
        <taxon>Caudoviricetes</taxon>
    </lineage>
</organism>